<sequence length="377" mass="43362">MAYETEDHEIQYCFPAINSSCIKENRSSYDYSLLYMFFSLLSASTVFLNLLVVISISHFKKLHTPTNLIILSLAVADMLVGLIIMPIQAIKLIETCWYFGDTFCRLFMLIMGLLLSASLSNLVLIAIDRFVAVCHPLQYPQKITIIRMLFIVCLCWFVSSAYNIAIVINISHRTDVCYGECIIMLTFKWRIIDLIFSFLFPCTLIITLHLRIFYIAQKQVKVINSLMKSGKCVMEGSVRRKSESKAALTLGIIVAIHLLCWIPYYILTLTENTAIPPTILYCLIWVFYVNSCVNPLIYALFYPWFRKSIKYILTLRIFQPASSRSCLNVSRENAPDMNRMFYMCFFFFIAISMDCVSEPAGDYLNLSIQQVSHCNPP</sequence>
<evidence type="ECO:0000256" key="3">
    <source>
        <dbReference type="ARBA" id="ARBA00022692"/>
    </source>
</evidence>
<evidence type="ECO:0000313" key="13">
    <source>
        <dbReference type="Proteomes" id="UP000694700"/>
    </source>
</evidence>
<evidence type="ECO:0000256" key="1">
    <source>
        <dbReference type="ARBA" id="ARBA00004651"/>
    </source>
</evidence>
<dbReference type="PRINTS" id="PR00237">
    <property type="entry name" value="GPCRRHODOPSN"/>
</dbReference>
<dbReference type="InterPro" id="IPR050569">
    <property type="entry name" value="TAAR"/>
</dbReference>
<proteinExistence type="inferred from homology"/>
<feature type="transmembrane region" description="Helical" evidence="10">
    <location>
        <begin position="33"/>
        <end position="56"/>
    </location>
</feature>
<keyword evidence="3 9" id="KW-0812">Transmembrane</keyword>
<protein>
    <recommendedName>
        <fullName evidence="11">G-protein coupled receptors family 1 profile domain-containing protein</fullName>
    </recommendedName>
</protein>
<comment type="subcellular location">
    <subcellularLocation>
        <location evidence="1">Cell membrane</location>
        <topology evidence="1">Multi-pass membrane protein</topology>
    </subcellularLocation>
</comment>
<dbReference type="SUPFAM" id="SSF81321">
    <property type="entry name" value="Family A G protein-coupled receptor-like"/>
    <property type="match status" value="1"/>
</dbReference>
<dbReference type="PANTHER" id="PTHR24249">
    <property type="entry name" value="HISTAMINE RECEPTOR-RELATED G-PROTEIN COUPLED RECEPTOR"/>
    <property type="match status" value="1"/>
</dbReference>
<organism evidence="12 13">
    <name type="scientific">Cyprinus carpio</name>
    <name type="common">Common carp</name>
    <dbReference type="NCBI Taxonomy" id="7962"/>
    <lineage>
        <taxon>Eukaryota</taxon>
        <taxon>Metazoa</taxon>
        <taxon>Chordata</taxon>
        <taxon>Craniata</taxon>
        <taxon>Vertebrata</taxon>
        <taxon>Euteleostomi</taxon>
        <taxon>Actinopterygii</taxon>
        <taxon>Neopterygii</taxon>
        <taxon>Teleostei</taxon>
        <taxon>Ostariophysi</taxon>
        <taxon>Cypriniformes</taxon>
        <taxon>Cyprinidae</taxon>
        <taxon>Cyprininae</taxon>
        <taxon>Cyprinus</taxon>
    </lineage>
</organism>
<keyword evidence="5 9" id="KW-0297">G-protein coupled receptor</keyword>
<dbReference type="PROSITE" id="PS00237">
    <property type="entry name" value="G_PROTEIN_RECEP_F1_1"/>
    <property type="match status" value="1"/>
</dbReference>
<feature type="transmembrane region" description="Helical" evidence="10">
    <location>
        <begin position="107"/>
        <end position="127"/>
    </location>
</feature>
<evidence type="ECO:0000256" key="4">
    <source>
        <dbReference type="ARBA" id="ARBA00022989"/>
    </source>
</evidence>
<keyword evidence="2" id="KW-1003">Cell membrane</keyword>
<accession>A0A8C2BHC8</accession>
<feature type="transmembrane region" description="Helical" evidence="10">
    <location>
        <begin position="191"/>
        <end position="214"/>
    </location>
</feature>
<evidence type="ECO:0000256" key="10">
    <source>
        <dbReference type="SAM" id="Phobius"/>
    </source>
</evidence>
<dbReference type="CDD" id="cd15055">
    <property type="entry name" value="7tmA_TAARs"/>
    <property type="match status" value="1"/>
</dbReference>
<dbReference type="InterPro" id="IPR017452">
    <property type="entry name" value="GPCR_Rhodpsn_7TM"/>
</dbReference>
<evidence type="ECO:0000313" key="12">
    <source>
        <dbReference type="Ensembl" id="ENSCCRP00015120642.1"/>
    </source>
</evidence>
<evidence type="ECO:0000256" key="2">
    <source>
        <dbReference type="ARBA" id="ARBA00022475"/>
    </source>
</evidence>
<dbReference type="Pfam" id="PF00001">
    <property type="entry name" value="7tm_1"/>
    <property type="match status" value="1"/>
</dbReference>
<evidence type="ECO:0000256" key="7">
    <source>
        <dbReference type="ARBA" id="ARBA00023170"/>
    </source>
</evidence>
<feature type="transmembrane region" description="Helical" evidence="10">
    <location>
        <begin position="278"/>
        <end position="301"/>
    </location>
</feature>
<feature type="transmembrane region" description="Helical" evidence="10">
    <location>
        <begin position="68"/>
        <end position="87"/>
    </location>
</feature>
<dbReference type="SMART" id="SM01381">
    <property type="entry name" value="7TM_GPCR_Srsx"/>
    <property type="match status" value="1"/>
</dbReference>
<feature type="transmembrane region" description="Helical" evidence="10">
    <location>
        <begin position="148"/>
        <end position="171"/>
    </location>
</feature>
<dbReference type="PROSITE" id="PS50262">
    <property type="entry name" value="G_PROTEIN_RECEP_F1_2"/>
    <property type="match status" value="1"/>
</dbReference>
<dbReference type="Gene3D" id="1.20.1070.10">
    <property type="entry name" value="Rhodopsin 7-helix transmembrane proteins"/>
    <property type="match status" value="1"/>
</dbReference>
<dbReference type="GO" id="GO:0005886">
    <property type="term" value="C:plasma membrane"/>
    <property type="evidence" value="ECO:0007669"/>
    <property type="project" value="UniProtKB-SubCell"/>
</dbReference>
<dbReference type="PANTHER" id="PTHR24249:SF381">
    <property type="entry name" value="TRACE AMINE ASSOCIATED RECEPTOR 19P-RELATED"/>
    <property type="match status" value="1"/>
</dbReference>
<dbReference type="FunFam" id="1.20.1070.10:FF:000279">
    <property type="entry name" value="Trace amine-associated receptor 16f"/>
    <property type="match status" value="1"/>
</dbReference>
<evidence type="ECO:0000259" key="11">
    <source>
        <dbReference type="PROSITE" id="PS50262"/>
    </source>
</evidence>
<comment type="similarity">
    <text evidence="9">Belongs to the G-protein coupled receptor 1 family.</text>
</comment>
<reference evidence="12" key="1">
    <citation type="submission" date="2025-08" db="UniProtKB">
        <authorList>
            <consortium name="Ensembl"/>
        </authorList>
    </citation>
    <scope>IDENTIFICATION</scope>
</reference>
<keyword evidence="7 9" id="KW-0675">Receptor</keyword>
<keyword evidence="4 10" id="KW-1133">Transmembrane helix</keyword>
<evidence type="ECO:0000256" key="9">
    <source>
        <dbReference type="RuleBase" id="RU000688"/>
    </source>
</evidence>
<keyword evidence="8 9" id="KW-0807">Transducer</keyword>
<keyword evidence="6 10" id="KW-0472">Membrane</keyword>
<name>A0A8C2BHC8_CYPCA</name>
<evidence type="ECO:0000256" key="6">
    <source>
        <dbReference type="ARBA" id="ARBA00023136"/>
    </source>
</evidence>
<dbReference type="Proteomes" id="UP000694700">
    <property type="component" value="Unplaced"/>
</dbReference>
<evidence type="ECO:0000256" key="5">
    <source>
        <dbReference type="ARBA" id="ARBA00023040"/>
    </source>
</evidence>
<feature type="transmembrane region" description="Helical" evidence="10">
    <location>
        <begin position="246"/>
        <end position="266"/>
    </location>
</feature>
<dbReference type="Ensembl" id="ENSCCRT00015124466.1">
    <property type="protein sequence ID" value="ENSCCRP00015120642.1"/>
    <property type="gene ID" value="ENSCCRG00015047465.1"/>
</dbReference>
<dbReference type="GO" id="GO:0001594">
    <property type="term" value="F:trace-amine receptor activity"/>
    <property type="evidence" value="ECO:0007669"/>
    <property type="project" value="TreeGrafter"/>
</dbReference>
<evidence type="ECO:0000256" key="8">
    <source>
        <dbReference type="ARBA" id="ARBA00023224"/>
    </source>
</evidence>
<dbReference type="InterPro" id="IPR000276">
    <property type="entry name" value="GPCR_Rhodpsn"/>
</dbReference>
<feature type="domain" description="G-protein coupled receptors family 1 profile" evidence="11">
    <location>
        <begin position="48"/>
        <end position="298"/>
    </location>
</feature>
<dbReference type="AlphaFoldDB" id="A0A8C2BHC8"/>